<dbReference type="GO" id="GO:0005886">
    <property type="term" value="C:plasma membrane"/>
    <property type="evidence" value="ECO:0007669"/>
    <property type="project" value="UniProtKB-SubCell"/>
</dbReference>
<protein>
    <recommendedName>
        <fullName evidence="11">Glycosyltransferase RgtA/B/C/D-like domain-containing protein</fullName>
    </recommendedName>
</protein>
<feature type="transmembrane region" description="Helical" evidence="8">
    <location>
        <begin position="78"/>
        <end position="109"/>
    </location>
</feature>
<feature type="transmembrane region" description="Helical" evidence="8">
    <location>
        <begin position="430"/>
        <end position="453"/>
    </location>
</feature>
<accession>A0A2W5KMU2</accession>
<keyword evidence="3" id="KW-0328">Glycosyltransferase</keyword>
<dbReference type="AlphaFoldDB" id="A0A2W5KMU2"/>
<feature type="transmembrane region" description="Helical" evidence="8">
    <location>
        <begin position="374"/>
        <end position="392"/>
    </location>
</feature>
<evidence type="ECO:0000313" key="9">
    <source>
        <dbReference type="EMBL" id="PZQ17349.1"/>
    </source>
</evidence>
<evidence type="ECO:0000256" key="3">
    <source>
        <dbReference type="ARBA" id="ARBA00022676"/>
    </source>
</evidence>
<feature type="transmembrane region" description="Helical" evidence="8">
    <location>
        <begin position="208"/>
        <end position="227"/>
    </location>
</feature>
<feature type="transmembrane region" description="Helical" evidence="8">
    <location>
        <begin position="350"/>
        <end position="367"/>
    </location>
</feature>
<evidence type="ECO:0000256" key="4">
    <source>
        <dbReference type="ARBA" id="ARBA00022679"/>
    </source>
</evidence>
<dbReference type="GO" id="GO:0016763">
    <property type="term" value="F:pentosyltransferase activity"/>
    <property type="evidence" value="ECO:0007669"/>
    <property type="project" value="TreeGrafter"/>
</dbReference>
<keyword evidence="2" id="KW-1003">Cell membrane</keyword>
<reference evidence="9 10" key="1">
    <citation type="submission" date="2017-08" db="EMBL/GenBank/DDBJ databases">
        <title>Infants hospitalized years apart are colonized by the same room-sourced microbial strains.</title>
        <authorList>
            <person name="Brooks B."/>
            <person name="Olm M.R."/>
            <person name="Firek B.A."/>
            <person name="Baker R."/>
            <person name="Thomas B.C."/>
            <person name="Morowitz M.J."/>
            <person name="Banfield J.F."/>
        </authorList>
    </citation>
    <scope>NUCLEOTIDE SEQUENCE [LARGE SCALE GENOMIC DNA]</scope>
    <source>
        <strain evidence="9">S2_005_003_R2_42</strain>
    </source>
</reference>
<keyword evidence="5 8" id="KW-0812">Transmembrane</keyword>
<organism evidence="9 10">
    <name type="scientific">Rhodanobacter denitrificans</name>
    <dbReference type="NCBI Taxonomy" id="666685"/>
    <lineage>
        <taxon>Bacteria</taxon>
        <taxon>Pseudomonadati</taxon>
        <taxon>Pseudomonadota</taxon>
        <taxon>Gammaproteobacteria</taxon>
        <taxon>Lysobacterales</taxon>
        <taxon>Rhodanobacteraceae</taxon>
        <taxon>Rhodanobacter</taxon>
    </lineage>
</organism>
<keyword evidence="4" id="KW-0808">Transferase</keyword>
<evidence type="ECO:0000256" key="2">
    <source>
        <dbReference type="ARBA" id="ARBA00022475"/>
    </source>
</evidence>
<comment type="caution">
    <text evidence="9">The sequence shown here is derived from an EMBL/GenBank/DDBJ whole genome shotgun (WGS) entry which is preliminary data.</text>
</comment>
<evidence type="ECO:0000256" key="6">
    <source>
        <dbReference type="ARBA" id="ARBA00022989"/>
    </source>
</evidence>
<dbReference type="Proteomes" id="UP000249046">
    <property type="component" value="Unassembled WGS sequence"/>
</dbReference>
<dbReference type="EMBL" id="QFPO01000004">
    <property type="protein sequence ID" value="PZQ17349.1"/>
    <property type="molecule type" value="Genomic_DNA"/>
</dbReference>
<evidence type="ECO:0000313" key="10">
    <source>
        <dbReference type="Proteomes" id="UP000249046"/>
    </source>
</evidence>
<evidence type="ECO:0000256" key="5">
    <source>
        <dbReference type="ARBA" id="ARBA00022692"/>
    </source>
</evidence>
<feature type="transmembrane region" description="Helical" evidence="8">
    <location>
        <begin position="170"/>
        <end position="196"/>
    </location>
</feature>
<keyword evidence="7 8" id="KW-0472">Membrane</keyword>
<keyword evidence="6 8" id="KW-1133">Transmembrane helix</keyword>
<dbReference type="PANTHER" id="PTHR33908:SF11">
    <property type="entry name" value="MEMBRANE PROTEIN"/>
    <property type="match status" value="1"/>
</dbReference>
<comment type="subcellular location">
    <subcellularLocation>
        <location evidence="1">Cell membrane</location>
        <topology evidence="1">Multi-pass membrane protein</topology>
    </subcellularLocation>
</comment>
<feature type="transmembrane region" description="Helical" evidence="8">
    <location>
        <begin position="398"/>
        <end position="418"/>
    </location>
</feature>
<proteinExistence type="predicted"/>
<dbReference type="PANTHER" id="PTHR33908">
    <property type="entry name" value="MANNOSYLTRANSFERASE YKCB-RELATED"/>
    <property type="match status" value="1"/>
</dbReference>
<evidence type="ECO:0000256" key="1">
    <source>
        <dbReference type="ARBA" id="ARBA00004651"/>
    </source>
</evidence>
<feature type="transmembrane region" description="Helical" evidence="8">
    <location>
        <begin position="121"/>
        <end position="144"/>
    </location>
</feature>
<dbReference type="GO" id="GO:0009103">
    <property type="term" value="P:lipopolysaccharide biosynthetic process"/>
    <property type="evidence" value="ECO:0007669"/>
    <property type="project" value="UniProtKB-ARBA"/>
</dbReference>
<gene>
    <name evidence="9" type="ORF">DI564_05935</name>
</gene>
<evidence type="ECO:0000256" key="8">
    <source>
        <dbReference type="SAM" id="Phobius"/>
    </source>
</evidence>
<name>A0A2W5KMU2_9GAMM</name>
<dbReference type="InterPro" id="IPR050297">
    <property type="entry name" value="LipidA_mod_glycosyltrf_83"/>
</dbReference>
<evidence type="ECO:0008006" key="11">
    <source>
        <dbReference type="Google" id="ProtNLM"/>
    </source>
</evidence>
<feature type="transmembrane region" description="Helical" evidence="8">
    <location>
        <begin position="21"/>
        <end position="39"/>
    </location>
</feature>
<sequence length="463" mass="49072">MSAPPGPAATRRAGRRRACTFAALALLAASQALLWWAWYGQGPKQLIGDEGAYLAAAQTILAGGPWHASTIWPPLQPLLIAAVLALAGPHLIAVQLVQTAMLVGCAALLRSLWRRIDGRVAAANLAAALFLLNPGTAAYAHWLWPEVVHLLLILALLRLLAADALRPARAALAGACLGLALLAKSLLAGFWPVLLLAFTGRGQRRARLLAAAVFLVAAGCVTAPAWIQGWRDYGKPMIADSSVYNLWIGLTDRWRSDYVEDMGGLTLPAFMASGDTPAARNAATWEKIDALVAERGLLPIVLDQLGRQYFRLFNAKTPLVSQLPGPACAGHLSAYHTAPWLTATLTAANGLFHSLILAAAAFGLIAWRRRPDRTGWLLALFAAYQLALMLPLHVKARFLFPLLPLLCGLAASWLASLARRHAADTAAGPIALTPLRLSVGAALAALALALAWLGSVLDGTCPP</sequence>
<evidence type="ECO:0000256" key="7">
    <source>
        <dbReference type="ARBA" id="ARBA00023136"/>
    </source>
</evidence>